<proteinExistence type="predicted"/>
<dbReference type="Proteomes" id="UP000777774">
    <property type="component" value="Unassembled WGS sequence"/>
</dbReference>
<evidence type="ECO:0000313" key="1">
    <source>
        <dbReference type="EMBL" id="NKY38113.1"/>
    </source>
</evidence>
<accession>A0ABX1JUX8</accession>
<name>A0ABX1JUX8_9CELL</name>
<dbReference type="EMBL" id="JAAXOY010000003">
    <property type="protein sequence ID" value="NKY38113.1"/>
    <property type="molecule type" value="Genomic_DNA"/>
</dbReference>
<reference evidence="1 2" key="1">
    <citation type="submission" date="2020-04" db="EMBL/GenBank/DDBJ databases">
        <title>MicrobeNet Type strains.</title>
        <authorList>
            <person name="Nicholson A.C."/>
        </authorList>
    </citation>
    <scope>NUCLEOTIDE SEQUENCE [LARGE SCALE GENOMIC DNA]</scope>
    <source>
        <strain evidence="1 2">ATCC BAA-787</strain>
    </source>
</reference>
<protein>
    <submittedName>
        <fullName evidence="1">Uncharacterized protein</fullName>
    </submittedName>
</protein>
<evidence type="ECO:0000313" key="2">
    <source>
        <dbReference type="Proteomes" id="UP000777774"/>
    </source>
</evidence>
<organism evidence="1 2">
    <name type="scientific">Cellulomonas septica</name>
    <dbReference type="NCBI Taxonomy" id="285080"/>
    <lineage>
        <taxon>Bacteria</taxon>
        <taxon>Bacillati</taxon>
        <taxon>Actinomycetota</taxon>
        <taxon>Actinomycetes</taxon>
        <taxon>Micrococcales</taxon>
        <taxon>Cellulomonadaceae</taxon>
        <taxon>Cellulomonas</taxon>
    </lineage>
</organism>
<sequence length="1011" mass="108115">MGEEWLEYERWTAAIAKVVYPETADAVPAYLDLEADVLAAIAAQAGYQGNARDGLREAVLGVTSAGGPFSLTPLMRREDAWRLSREVEAAPPGLGFLALTVLAAEEMGAADDGFSQNAYYARLSTLLGLPADSHNVRSQYMARAEQLWGDLNRWLERLEGRRGTPTAYSLSFRYVGLPVSQALVREGDRRRFPTFFAQYGLPAGSEMAPEALERYLDAWFASESCPISALLKKLWGRGSARERIATVAAVELAGWDGTVEVGQTPLASSVQRTALMAQLRRGFMGESLDLALTVRAAADDDVASGVEVESANGQWMPVGFVPAAANVWRTSYSGDIDVSSVLEGVVRLRTVAAVDRPMLHHPRSVVPLVLDELQAAYVEAERLQLNVDSMVLVRTSASGRPIAANVVKILETCARPGFTVHTHLAGLPEGWALVSDVQLFSSPGGGTPYNELVPLARDQLTIAGGMRIPSRIRKWSVVAPPELRASVESAAHLSIVLSDGDDRKNELHRWTSEGGALVVDLAHAGLPVGDYGVALFAGEAKSPLQQATVRLRSADETDPGWELAPRLVYGLTSPGGPVAMLTARELDGVVPDVFIDGAAAEGDNPARPAAISKAARSLVWKPKGESPPAPVVRIGTPDPKSCVVTGAHYLVYPTFMGGWQPKYIDGVCKYCGLVKRSPGWIPRHAQRKPVAGDSGHVEVAALPPVEHAQGRLWDAALDAIMHLGGGKAAGLTSIASQIDGSALFTNGFPGRLEALGHVAIERAADGALDRWEVSPSCLVPRGSDSVEFVGFWPDSLIDDLLDSAGLDRGRLRREHADGQPSRRLVDGVDATAVTAAAQETGLARVVWDATDDMLRALPPLSAVAAELPRRPMPGYGQAERFVVDSASWVETSDVSLPGAYRLTRGFERLHIFRSDDDVTAGEAVQASVYLVKHLAANALGRSLVMHVAKHGLLAVPLGSDLPGLYERAAVLASGILPRATTLTGGEIKRRCLVYSSITSEQADLLTTLLSR</sequence>
<gene>
    <name evidence="1" type="ORF">HGA02_00815</name>
</gene>
<comment type="caution">
    <text evidence="1">The sequence shown here is derived from an EMBL/GenBank/DDBJ whole genome shotgun (WGS) entry which is preliminary data.</text>
</comment>
<dbReference type="RefSeq" id="WP_168676521.1">
    <property type="nucleotide sequence ID" value="NZ_JAAXOY010000003.1"/>
</dbReference>
<keyword evidence="2" id="KW-1185">Reference proteome</keyword>